<evidence type="ECO:0000313" key="1">
    <source>
        <dbReference type="EMBL" id="KAJ8675551.1"/>
    </source>
</evidence>
<sequence>MDSSAITLLGLAKFSSILERNYEFNEIEKLMRDEKAILVGCLLVKLSAARVKGCATVKLLDSTLKDGSYEEKGRDYKKNDEECRSPVFNIMTMFTLSGCLPNIDTCRTIGHKSVMFALRPIKAGTPLTLFNQSPLSVYHDTPKQRRQLGHKQMYKCPCNCRACTENWPENLDKALDFIHAPGINLQAVKKFKSEHDSIMDEWHTNMQTHKPAFPDLKFISRLNKCAREAWKHIPEPSVALKMCTMILVIITRSFHNPDKNIFTTS</sequence>
<organism evidence="1 2">
    <name type="scientific">Eretmocerus hayati</name>
    <dbReference type="NCBI Taxonomy" id="131215"/>
    <lineage>
        <taxon>Eukaryota</taxon>
        <taxon>Metazoa</taxon>
        <taxon>Ecdysozoa</taxon>
        <taxon>Arthropoda</taxon>
        <taxon>Hexapoda</taxon>
        <taxon>Insecta</taxon>
        <taxon>Pterygota</taxon>
        <taxon>Neoptera</taxon>
        <taxon>Endopterygota</taxon>
        <taxon>Hymenoptera</taxon>
        <taxon>Apocrita</taxon>
        <taxon>Proctotrupomorpha</taxon>
        <taxon>Chalcidoidea</taxon>
        <taxon>Aphelinidae</taxon>
        <taxon>Aphelininae</taxon>
        <taxon>Eretmocerus</taxon>
    </lineage>
</organism>
<accession>A0ACC2NY77</accession>
<proteinExistence type="predicted"/>
<protein>
    <submittedName>
        <fullName evidence="1">Uncharacterized protein</fullName>
    </submittedName>
</protein>
<reference evidence="1" key="1">
    <citation type="submission" date="2023-04" db="EMBL/GenBank/DDBJ databases">
        <title>A chromosome-level genome assembly of the parasitoid wasp Eretmocerus hayati.</title>
        <authorList>
            <person name="Zhong Y."/>
            <person name="Liu S."/>
            <person name="Liu Y."/>
        </authorList>
    </citation>
    <scope>NUCLEOTIDE SEQUENCE</scope>
    <source>
        <strain evidence="1">ZJU_SS_LIU_2023</strain>
    </source>
</reference>
<dbReference type="EMBL" id="CM056742">
    <property type="protein sequence ID" value="KAJ8675551.1"/>
    <property type="molecule type" value="Genomic_DNA"/>
</dbReference>
<comment type="caution">
    <text evidence="1">The sequence shown here is derived from an EMBL/GenBank/DDBJ whole genome shotgun (WGS) entry which is preliminary data.</text>
</comment>
<dbReference type="Proteomes" id="UP001239111">
    <property type="component" value="Chromosome 2"/>
</dbReference>
<evidence type="ECO:0000313" key="2">
    <source>
        <dbReference type="Proteomes" id="UP001239111"/>
    </source>
</evidence>
<name>A0ACC2NY77_9HYME</name>
<gene>
    <name evidence="1" type="ORF">QAD02_011337</name>
</gene>
<keyword evidence="2" id="KW-1185">Reference proteome</keyword>